<organism evidence="3 4">
    <name type="scientific">Datura stramonium</name>
    <name type="common">Jimsonweed</name>
    <name type="synonym">Common thornapple</name>
    <dbReference type="NCBI Taxonomy" id="4076"/>
    <lineage>
        <taxon>Eukaryota</taxon>
        <taxon>Viridiplantae</taxon>
        <taxon>Streptophyta</taxon>
        <taxon>Embryophyta</taxon>
        <taxon>Tracheophyta</taxon>
        <taxon>Spermatophyta</taxon>
        <taxon>Magnoliopsida</taxon>
        <taxon>eudicotyledons</taxon>
        <taxon>Gunneridae</taxon>
        <taxon>Pentapetalae</taxon>
        <taxon>asterids</taxon>
        <taxon>lamiids</taxon>
        <taxon>Solanales</taxon>
        <taxon>Solanaceae</taxon>
        <taxon>Solanoideae</taxon>
        <taxon>Datureae</taxon>
        <taxon>Datura</taxon>
    </lineage>
</organism>
<dbReference type="InterPro" id="IPR036852">
    <property type="entry name" value="Peptidase_S8/S53_dom_sf"/>
</dbReference>
<keyword evidence="4" id="KW-1185">Reference proteome</keyword>
<evidence type="ECO:0000256" key="2">
    <source>
        <dbReference type="ARBA" id="ARBA00022729"/>
    </source>
</evidence>
<dbReference type="PANTHER" id="PTHR10795">
    <property type="entry name" value="PROPROTEIN CONVERTASE SUBTILISIN/KEXIN"/>
    <property type="match status" value="1"/>
</dbReference>
<name>A0ABS8SQX0_DATST</name>
<evidence type="ECO:0000313" key="3">
    <source>
        <dbReference type="EMBL" id="MCD7461170.1"/>
    </source>
</evidence>
<dbReference type="InterPro" id="IPR045051">
    <property type="entry name" value="SBT"/>
</dbReference>
<comment type="caution">
    <text evidence="3">The sequence shown here is derived from an EMBL/GenBank/DDBJ whole genome shotgun (WGS) entry which is preliminary data.</text>
</comment>
<reference evidence="3 4" key="1">
    <citation type="journal article" date="2021" name="BMC Genomics">
        <title>Datura genome reveals duplications of psychoactive alkaloid biosynthetic genes and high mutation rate following tissue culture.</title>
        <authorList>
            <person name="Rajewski A."/>
            <person name="Carter-House D."/>
            <person name="Stajich J."/>
            <person name="Litt A."/>
        </authorList>
    </citation>
    <scope>NUCLEOTIDE SEQUENCE [LARGE SCALE GENOMIC DNA]</scope>
    <source>
        <strain evidence="3">AR-01</strain>
    </source>
</reference>
<accession>A0ABS8SQX0</accession>
<protein>
    <recommendedName>
        <fullName evidence="5">Peptidase S8/S53 domain-containing protein</fullName>
    </recommendedName>
</protein>
<proteinExistence type="inferred from homology"/>
<comment type="similarity">
    <text evidence="1">Belongs to the peptidase S8 family.</text>
</comment>
<dbReference type="Proteomes" id="UP000823775">
    <property type="component" value="Unassembled WGS sequence"/>
</dbReference>
<gene>
    <name evidence="3" type="ORF">HAX54_045422</name>
</gene>
<sequence length="138" mass="14961">MADNCWRMEAGVIWFQKKGLGHPYPNWSGTGAVLLMSPRQGETKSNAMGDVIIGVLDTGVWPESKSFDDSGFGPVPASWKGLLETCTPKLSIKVVQWQKPNNNLYKLNMDGCAKGGTGRAGGGGILRNHRGHMFDGLR</sequence>
<dbReference type="Gene3D" id="3.40.50.200">
    <property type="entry name" value="Peptidase S8/S53 domain"/>
    <property type="match status" value="1"/>
</dbReference>
<evidence type="ECO:0008006" key="5">
    <source>
        <dbReference type="Google" id="ProtNLM"/>
    </source>
</evidence>
<keyword evidence="2" id="KW-0732">Signal</keyword>
<evidence type="ECO:0000256" key="1">
    <source>
        <dbReference type="ARBA" id="ARBA00011073"/>
    </source>
</evidence>
<dbReference type="SUPFAM" id="SSF52743">
    <property type="entry name" value="Subtilisin-like"/>
    <property type="match status" value="1"/>
</dbReference>
<dbReference type="EMBL" id="JACEIK010000702">
    <property type="protein sequence ID" value="MCD7461170.1"/>
    <property type="molecule type" value="Genomic_DNA"/>
</dbReference>
<evidence type="ECO:0000313" key="4">
    <source>
        <dbReference type="Proteomes" id="UP000823775"/>
    </source>
</evidence>